<dbReference type="InterPro" id="IPR004167">
    <property type="entry name" value="PSBD"/>
</dbReference>
<feature type="domain" description="Lipoyl-binding" evidence="11">
    <location>
        <begin position="6"/>
        <end position="81"/>
    </location>
</feature>
<evidence type="ECO:0000256" key="1">
    <source>
        <dbReference type="ARBA" id="ARBA00001938"/>
    </source>
</evidence>
<reference evidence="13 14" key="1">
    <citation type="submission" date="2008-07" db="EMBL/GenBank/DDBJ databases">
        <authorList>
            <person name="El-Sayed N."/>
            <person name="Caler E."/>
            <person name="Inman J."/>
            <person name="Amedeo P."/>
            <person name="Hass B."/>
            <person name="Wortman J."/>
        </authorList>
    </citation>
    <scope>NUCLEOTIDE SEQUENCE [LARGE SCALE GENOMIC DNA]</scope>
    <source>
        <strain evidence="14">ATCC 50983 / TXsc</strain>
    </source>
</reference>
<proteinExistence type="inferred from homology"/>
<comment type="cofactor">
    <cofactor evidence="1 9">
        <name>(R)-lipoate</name>
        <dbReference type="ChEBI" id="CHEBI:83088"/>
    </cofactor>
</comment>
<dbReference type="SUPFAM" id="SSF47005">
    <property type="entry name" value="Peripheral subunit-binding domain of 2-oxo acid dehydrogenase complex"/>
    <property type="match status" value="1"/>
</dbReference>
<dbReference type="RefSeq" id="XP_002784866.1">
    <property type="nucleotide sequence ID" value="XM_002784820.1"/>
</dbReference>
<dbReference type="AlphaFoldDB" id="C5KFW0"/>
<evidence type="ECO:0000256" key="7">
    <source>
        <dbReference type="ARBA" id="ARBA00023128"/>
    </source>
</evidence>
<evidence type="ECO:0000259" key="11">
    <source>
        <dbReference type="PROSITE" id="PS50968"/>
    </source>
</evidence>
<accession>C5KFW0</accession>
<dbReference type="Proteomes" id="UP000007800">
    <property type="component" value="Unassembled WGS sequence"/>
</dbReference>
<dbReference type="InterPro" id="IPR023213">
    <property type="entry name" value="CAT-like_dom_sf"/>
</dbReference>
<dbReference type="SUPFAM" id="SSF51230">
    <property type="entry name" value="Single hybrid motif"/>
    <property type="match status" value="2"/>
</dbReference>
<keyword evidence="4 9" id="KW-0808">Transferase</keyword>
<dbReference type="FunCoup" id="C5KFW0">
    <property type="interactions" value="490"/>
</dbReference>
<evidence type="ECO:0000256" key="4">
    <source>
        <dbReference type="ARBA" id="ARBA00022679"/>
    </source>
</evidence>
<dbReference type="EC" id="2.3.1.-" evidence="9"/>
<evidence type="ECO:0000256" key="6">
    <source>
        <dbReference type="ARBA" id="ARBA00022946"/>
    </source>
</evidence>
<dbReference type="PROSITE" id="PS51826">
    <property type="entry name" value="PSBD"/>
    <property type="match status" value="1"/>
</dbReference>
<organism evidence="14">
    <name type="scientific">Perkinsus marinus (strain ATCC 50983 / TXsc)</name>
    <dbReference type="NCBI Taxonomy" id="423536"/>
    <lineage>
        <taxon>Eukaryota</taxon>
        <taxon>Sar</taxon>
        <taxon>Alveolata</taxon>
        <taxon>Perkinsozoa</taxon>
        <taxon>Perkinsea</taxon>
        <taxon>Perkinsida</taxon>
        <taxon>Perkinsidae</taxon>
        <taxon>Perkinsus</taxon>
    </lineage>
</organism>
<evidence type="ECO:0000256" key="5">
    <source>
        <dbReference type="ARBA" id="ARBA00022823"/>
    </source>
</evidence>
<keyword evidence="5 9" id="KW-0450">Lipoyl</keyword>
<keyword evidence="6" id="KW-0809">Transit peptide</keyword>
<dbReference type="InterPro" id="IPR011053">
    <property type="entry name" value="Single_hybrid_motif"/>
</dbReference>
<comment type="subcellular location">
    <subcellularLocation>
        <location evidence="2">Mitochondrion matrix</location>
    </subcellularLocation>
</comment>
<evidence type="ECO:0000256" key="9">
    <source>
        <dbReference type="RuleBase" id="RU003423"/>
    </source>
</evidence>
<dbReference type="InterPro" id="IPR036625">
    <property type="entry name" value="E3-bd_dom_sf"/>
</dbReference>
<dbReference type="Gene3D" id="4.10.320.10">
    <property type="entry name" value="E3-binding domain"/>
    <property type="match status" value="1"/>
</dbReference>
<dbReference type="PROSITE" id="PS00189">
    <property type="entry name" value="LIPOYL"/>
    <property type="match status" value="2"/>
</dbReference>
<dbReference type="GO" id="GO:0031405">
    <property type="term" value="F:lipoic acid binding"/>
    <property type="evidence" value="ECO:0007669"/>
    <property type="project" value="TreeGrafter"/>
</dbReference>
<keyword evidence="7" id="KW-0496">Mitochondrion</keyword>
<evidence type="ECO:0000256" key="2">
    <source>
        <dbReference type="ARBA" id="ARBA00004305"/>
    </source>
</evidence>
<dbReference type="InParanoid" id="C5KFW0"/>
<dbReference type="PANTHER" id="PTHR43178">
    <property type="entry name" value="DIHYDROLIPOAMIDE ACETYLTRANSFERASE COMPONENT OF PYRUVATE DEHYDROGENASE COMPLEX"/>
    <property type="match status" value="1"/>
</dbReference>
<dbReference type="InterPro" id="IPR000089">
    <property type="entry name" value="Biotin_lipoyl"/>
</dbReference>
<feature type="region of interest" description="Disordered" evidence="10">
    <location>
        <begin position="203"/>
        <end position="238"/>
    </location>
</feature>
<dbReference type="GO" id="GO:0016407">
    <property type="term" value="F:acetyltransferase activity"/>
    <property type="evidence" value="ECO:0007669"/>
    <property type="project" value="TreeGrafter"/>
</dbReference>
<feature type="domain" description="Peripheral subunit-binding (PSBD)" evidence="12">
    <location>
        <begin position="237"/>
        <end position="274"/>
    </location>
</feature>
<comment type="similarity">
    <text evidence="3 9">Belongs to the 2-oxoacid dehydrogenase family.</text>
</comment>
<dbReference type="Pfam" id="PF00364">
    <property type="entry name" value="Biotin_lipoyl"/>
    <property type="match status" value="2"/>
</dbReference>
<sequence>MLLGALRPFRLADIGEGISQVEVKEWYVKPGDKVEEMDRLCTVESDKAAVDITSSYGGVVKRLLFDVNTTAKVGEVLLEIEEEEEEEERKEGVALSDDDGVGAAVLNDSTRTASSDASSSSSQNTRIVPFHLADIGEGISEVSVMEWYVKEGDHVEEMDRLCTVESDKAVVDITSRRRGTIRRLGCNAGDTAKVGSVLAEIEVEKSEEDEEEEELGSVATEKRVEEDNSSSSSSSISAIPMVRQAAKEKGIDINTLVGSGPDGRVTMEDVLRSTEKEKKVEEKFSEKNSENSTYRVSLLRGVAAAMVRSMTAALAAPHMNLGEEIRVDELVRVQANLKKLVQGPPYNLPSMTLTAMMMKALSLSLLKHEILNSKIEPSGEYYTVYRYHNISMAIDSPQGLVVPNVKNVEKKNLVEIQKDILELQARASSGRLTLEDIRGGTVSFSNVGVIGGTYSKAVLFDGQALIGGAGRIRTLPRFTDDGSEVYAAKVVNVSWSADHRHIDGATVARFSNTFKGYLENPASMILDTA</sequence>
<dbReference type="Pfam" id="PF00198">
    <property type="entry name" value="2-oxoacid_dh"/>
    <property type="match status" value="1"/>
</dbReference>
<evidence type="ECO:0000259" key="12">
    <source>
        <dbReference type="PROSITE" id="PS51826"/>
    </source>
</evidence>
<evidence type="ECO:0000256" key="10">
    <source>
        <dbReference type="SAM" id="MobiDB-lite"/>
    </source>
</evidence>
<evidence type="ECO:0000313" key="13">
    <source>
        <dbReference type="EMBL" id="EER16662.1"/>
    </source>
</evidence>
<keyword evidence="8 9" id="KW-0012">Acyltransferase</keyword>
<dbReference type="FunFam" id="2.40.50.100:FF:000013">
    <property type="entry name" value="Dihydrolipoamide acetyltransferase component of pyruvate dehydrogenase complex"/>
    <property type="match status" value="2"/>
</dbReference>
<dbReference type="InterPro" id="IPR001078">
    <property type="entry name" value="2-oxoacid_DH_actylTfrase"/>
</dbReference>
<dbReference type="PANTHER" id="PTHR43178:SF5">
    <property type="entry name" value="LIPOAMIDE ACYLTRANSFERASE COMPONENT OF BRANCHED-CHAIN ALPHA-KETO ACID DEHYDROGENASE COMPLEX, MITOCHONDRIAL"/>
    <property type="match status" value="1"/>
</dbReference>
<dbReference type="GO" id="GO:0005759">
    <property type="term" value="C:mitochondrial matrix"/>
    <property type="evidence" value="ECO:0007669"/>
    <property type="project" value="UniProtKB-SubCell"/>
</dbReference>
<dbReference type="PROSITE" id="PS50968">
    <property type="entry name" value="BIOTINYL_LIPOYL"/>
    <property type="match status" value="2"/>
</dbReference>
<evidence type="ECO:0000256" key="8">
    <source>
        <dbReference type="ARBA" id="ARBA00023315"/>
    </source>
</evidence>
<dbReference type="InterPro" id="IPR003016">
    <property type="entry name" value="2-oxoA_DH_lipoyl-BS"/>
</dbReference>
<dbReference type="CDD" id="cd06849">
    <property type="entry name" value="lipoyl_domain"/>
    <property type="match status" value="2"/>
</dbReference>
<evidence type="ECO:0000256" key="3">
    <source>
        <dbReference type="ARBA" id="ARBA00007317"/>
    </source>
</evidence>
<dbReference type="SUPFAM" id="SSF52777">
    <property type="entry name" value="CoA-dependent acyltransferases"/>
    <property type="match status" value="1"/>
</dbReference>
<protein>
    <recommendedName>
        <fullName evidence="9">Dihydrolipoamide acetyltransferase component of pyruvate dehydrogenase complex</fullName>
        <ecNumber evidence="9">2.3.1.-</ecNumber>
    </recommendedName>
</protein>
<dbReference type="OrthoDB" id="202158at2759"/>
<dbReference type="InterPro" id="IPR050743">
    <property type="entry name" value="2-oxoacid_DH_E2_comp"/>
</dbReference>
<dbReference type="Gene3D" id="3.30.559.10">
    <property type="entry name" value="Chloramphenicol acetyltransferase-like domain"/>
    <property type="match status" value="1"/>
</dbReference>
<gene>
    <name evidence="13" type="ORF">Pmar_PMAR019344</name>
</gene>
<feature type="domain" description="Lipoyl-binding" evidence="11">
    <location>
        <begin position="127"/>
        <end position="202"/>
    </location>
</feature>
<dbReference type="GeneID" id="9063761"/>
<dbReference type="EMBL" id="GG672861">
    <property type="protein sequence ID" value="EER16662.1"/>
    <property type="molecule type" value="Genomic_DNA"/>
</dbReference>
<keyword evidence="14" id="KW-1185">Reference proteome</keyword>
<evidence type="ECO:0000313" key="14">
    <source>
        <dbReference type="Proteomes" id="UP000007800"/>
    </source>
</evidence>
<dbReference type="Pfam" id="PF02817">
    <property type="entry name" value="E3_binding"/>
    <property type="match status" value="1"/>
</dbReference>
<dbReference type="FunFam" id="3.30.559.10:FF:000007">
    <property type="entry name" value="Dihydrolipoamide acetyltransferase component of pyruvate dehydrogenase complex"/>
    <property type="match status" value="1"/>
</dbReference>
<feature type="compositionally biased region" description="Acidic residues" evidence="10">
    <location>
        <begin position="205"/>
        <end position="215"/>
    </location>
</feature>
<dbReference type="Gene3D" id="2.40.50.100">
    <property type="match status" value="2"/>
</dbReference>
<dbReference type="OMA" id="IPHVTNF"/>
<name>C5KFW0_PERM5</name>